<feature type="signal peptide" evidence="7">
    <location>
        <begin position="1"/>
        <end position="21"/>
    </location>
</feature>
<feature type="region of interest" description="Disordered" evidence="5">
    <location>
        <begin position="122"/>
        <end position="144"/>
    </location>
</feature>
<feature type="domain" description="Gram-positive cocci surface proteins LPxTG" evidence="8">
    <location>
        <begin position="141"/>
        <end position="183"/>
    </location>
</feature>
<evidence type="ECO:0000313" key="10">
    <source>
        <dbReference type="Proteomes" id="UP001142291"/>
    </source>
</evidence>
<dbReference type="InterPro" id="IPR019931">
    <property type="entry name" value="LPXTG_anchor"/>
</dbReference>
<reference evidence="9" key="1">
    <citation type="journal article" date="2014" name="Int. J. Syst. Evol. Microbiol.">
        <title>Complete genome sequence of Corynebacterium casei LMG S-19264T (=DSM 44701T), isolated from a smear-ripened cheese.</title>
        <authorList>
            <consortium name="US DOE Joint Genome Institute (JGI-PGF)"/>
            <person name="Walter F."/>
            <person name="Albersmeier A."/>
            <person name="Kalinowski J."/>
            <person name="Ruckert C."/>
        </authorList>
    </citation>
    <scope>NUCLEOTIDE SEQUENCE</scope>
    <source>
        <strain evidence="9">VKM Ac-1940</strain>
    </source>
</reference>
<reference evidence="9" key="2">
    <citation type="submission" date="2023-01" db="EMBL/GenBank/DDBJ databases">
        <authorList>
            <person name="Sun Q."/>
            <person name="Evtushenko L."/>
        </authorList>
    </citation>
    <scope>NUCLEOTIDE SEQUENCE</scope>
    <source>
        <strain evidence="9">VKM Ac-1940</strain>
    </source>
</reference>
<sequence>MKNRLYTALASAALATTLVFAAPAMAQAYTPTGPDTVSVTITSSGTVPVSGFQPGASVTFTLVGENASQASFATVKIARESISTSRTADASGVAAVYVNLPAGASGSYTLSASGARADAAGGNGGGAGGSTGGDTSAGSTLPSTGGNSESLLGIWVGGGALVLAGATVAVAATVRRNREENKA</sequence>
<keyword evidence="6" id="KW-0812">Transmembrane</keyword>
<comment type="caution">
    <text evidence="9">The sequence shown here is derived from an EMBL/GenBank/DDBJ whole genome shotgun (WGS) entry which is preliminary data.</text>
</comment>
<feature type="compositionally biased region" description="Gly residues" evidence="5">
    <location>
        <begin position="122"/>
        <end position="132"/>
    </location>
</feature>
<keyword evidence="1" id="KW-0134">Cell wall</keyword>
<dbReference type="PROSITE" id="PS50847">
    <property type="entry name" value="GRAM_POS_ANCHORING"/>
    <property type="match status" value="1"/>
</dbReference>
<evidence type="ECO:0000256" key="3">
    <source>
        <dbReference type="ARBA" id="ARBA00022729"/>
    </source>
</evidence>
<evidence type="ECO:0000313" key="9">
    <source>
        <dbReference type="EMBL" id="GLJ94306.1"/>
    </source>
</evidence>
<keyword evidence="10" id="KW-1185">Reference proteome</keyword>
<keyword evidence="2" id="KW-0964">Secreted</keyword>
<feature type="transmembrane region" description="Helical" evidence="6">
    <location>
        <begin position="152"/>
        <end position="174"/>
    </location>
</feature>
<evidence type="ECO:0000256" key="4">
    <source>
        <dbReference type="ARBA" id="ARBA00023088"/>
    </source>
</evidence>
<evidence type="ECO:0000256" key="1">
    <source>
        <dbReference type="ARBA" id="ARBA00022512"/>
    </source>
</evidence>
<keyword evidence="6" id="KW-1133">Transmembrane helix</keyword>
<organism evidence="9 10">
    <name type="scientific">Microbacterium dextranolyticum</name>
    <dbReference type="NCBI Taxonomy" id="36806"/>
    <lineage>
        <taxon>Bacteria</taxon>
        <taxon>Bacillati</taxon>
        <taxon>Actinomycetota</taxon>
        <taxon>Actinomycetes</taxon>
        <taxon>Micrococcales</taxon>
        <taxon>Microbacteriaceae</taxon>
        <taxon>Microbacterium</taxon>
    </lineage>
</organism>
<dbReference type="EMBL" id="BSER01000001">
    <property type="protein sequence ID" value="GLJ94306.1"/>
    <property type="molecule type" value="Genomic_DNA"/>
</dbReference>
<dbReference type="AlphaFoldDB" id="A0A9W6M4Z5"/>
<dbReference type="RefSeq" id="WP_204962824.1">
    <property type="nucleotide sequence ID" value="NZ_BAAAUR010000002.1"/>
</dbReference>
<evidence type="ECO:0000256" key="6">
    <source>
        <dbReference type="SAM" id="Phobius"/>
    </source>
</evidence>
<evidence type="ECO:0000256" key="5">
    <source>
        <dbReference type="SAM" id="MobiDB-lite"/>
    </source>
</evidence>
<proteinExistence type="predicted"/>
<evidence type="ECO:0000256" key="2">
    <source>
        <dbReference type="ARBA" id="ARBA00022525"/>
    </source>
</evidence>
<evidence type="ECO:0000256" key="7">
    <source>
        <dbReference type="SAM" id="SignalP"/>
    </source>
</evidence>
<dbReference type="Proteomes" id="UP001142291">
    <property type="component" value="Unassembled WGS sequence"/>
</dbReference>
<keyword evidence="6" id="KW-0472">Membrane</keyword>
<feature type="chain" id="PRO_5040759295" description="Gram-positive cocci surface proteins LPxTG domain-containing protein" evidence="7">
    <location>
        <begin position="22"/>
        <end position="183"/>
    </location>
</feature>
<protein>
    <recommendedName>
        <fullName evidence="8">Gram-positive cocci surface proteins LPxTG domain-containing protein</fullName>
    </recommendedName>
</protein>
<keyword evidence="3 7" id="KW-0732">Signal</keyword>
<name>A0A9W6M4Z5_9MICO</name>
<dbReference type="Pfam" id="PF00746">
    <property type="entry name" value="Gram_pos_anchor"/>
    <property type="match status" value="1"/>
</dbReference>
<gene>
    <name evidence="9" type="ORF">GCM10017591_03670</name>
</gene>
<accession>A0A9W6M4Z5</accession>
<keyword evidence="4" id="KW-0572">Peptidoglycan-anchor</keyword>
<evidence type="ECO:0000259" key="8">
    <source>
        <dbReference type="PROSITE" id="PS50847"/>
    </source>
</evidence>